<dbReference type="KEGG" id="spu:115928173"/>
<dbReference type="Pfam" id="PF00531">
    <property type="entry name" value="Death"/>
    <property type="match status" value="1"/>
</dbReference>
<protein>
    <submittedName>
        <fullName evidence="4">Uncharacterized protein</fullName>
    </submittedName>
</protein>
<feature type="region of interest" description="Disordered" evidence="1">
    <location>
        <begin position="190"/>
        <end position="260"/>
    </location>
</feature>
<organism evidence="4 5">
    <name type="scientific">Strongylocentrotus purpuratus</name>
    <name type="common">Purple sea urchin</name>
    <dbReference type="NCBI Taxonomy" id="7668"/>
    <lineage>
        <taxon>Eukaryota</taxon>
        <taxon>Metazoa</taxon>
        <taxon>Echinodermata</taxon>
        <taxon>Eleutherozoa</taxon>
        <taxon>Echinozoa</taxon>
        <taxon>Echinoidea</taxon>
        <taxon>Euechinoidea</taxon>
        <taxon>Echinacea</taxon>
        <taxon>Camarodonta</taxon>
        <taxon>Echinidea</taxon>
        <taxon>Strongylocentrotidae</taxon>
        <taxon>Strongylocentrotus</taxon>
    </lineage>
</organism>
<evidence type="ECO:0000259" key="3">
    <source>
        <dbReference type="PROSITE" id="PS50837"/>
    </source>
</evidence>
<accession>A0A7M7PF52</accession>
<evidence type="ECO:0000256" key="1">
    <source>
        <dbReference type="SAM" id="MobiDB-lite"/>
    </source>
</evidence>
<dbReference type="InParanoid" id="A0A7M7PF52"/>
<dbReference type="OMA" id="RWRSHEI"/>
<dbReference type="PROSITE" id="PS50837">
    <property type="entry name" value="NACHT"/>
    <property type="match status" value="1"/>
</dbReference>
<dbReference type="GO" id="GO:0007165">
    <property type="term" value="P:signal transduction"/>
    <property type="evidence" value="ECO:0007669"/>
    <property type="project" value="InterPro"/>
</dbReference>
<dbReference type="Proteomes" id="UP000007110">
    <property type="component" value="Unassembled WGS sequence"/>
</dbReference>
<dbReference type="InterPro" id="IPR027417">
    <property type="entry name" value="P-loop_NTPase"/>
</dbReference>
<dbReference type="PROSITE" id="PS50017">
    <property type="entry name" value="DEATH_DOMAIN"/>
    <property type="match status" value="1"/>
</dbReference>
<dbReference type="RefSeq" id="XP_030850921.1">
    <property type="nucleotide sequence ID" value="XM_030995061.1"/>
</dbReference>
<dbReference type="EnsemblMetazoa" id="XM_030995061">
    <property type="protein sequence ID" value="XP_030850921"/>
    <property type="gene ID" value="LOC115928173"/>
</dbReference>
<sequence length="939" mass="105834">MPVSLGEWRVRIGTFMRRRRKEYDYHYFWRKLHNLMKKAKNAEPPKENNNPECNISRTGSSPDANRSPSNTTGQSASSYNVNLNTAQTGPSRDVNNGKGNASSPTLSQSDGPECDVSESGFPRDVNNPGHNDVSHSESSCAQNSGFSIEKETNPVPGITVVTFPVPQPCVEDELDNKDIAINLMSHEYTPKSAQISKTDKPEVDTSESHSHVPADVRGETDRINRDKEETSDSAPSGIEDQSLDLSPKHRIDATNNTDQRTSSIKEVAEYHDSPIYPVLGSGTTSGEADETKGNDCPDMTNILLLRSGDVEQNPGPNDKPGNLTDLELYLLADSMDPSDFRKVGLALGFNEAELSRFEKDQMGNTLYAIYKMLYEWRKRVCDSEAREALVVTLHRIKLVQLADSVQKGQVGDHIPSMTEKEIQLVAEEVKHYLAIHLCQIQADPLNSELVLEFKRIFTNLTLMEEDKGTKLKTPLLYDDLLRTKVNGTYPKRLLVEGEGGVGKTTFCAKIAWDWIHGKAYQDFKLVLVILLRKTEGKTVGEIVKSYLSDNNPVTAKQLDKHIFSNPDDVFLVLDGLDEFAVDLDSNQQVALITLNHLFKSGTVLITSRQWRSDEIRKNADLRKVFAFIAVEGFSAENLSSYITKFFHPDAASSEDLNRFISNNDVIRENMAPYPIYTAMLCIMWKEFDGERREAMSKLQTFSQLFNQMIDFLVDHHLSKHIPSSGIVEGKLGDHCSDIRPHLIYIGWIAFQGLLERRLVFTEEEFQSYPESIDVGCKVGVLTKEKKILPRRDRRNNPKSVVQSVQFPHKLFQEYLSGMYLASLYNTNRNEYDRLIANIIQEAVEYRYLLHFTSAQQKGVGLDIVSRLIALNQKRQPVRIGDGFIVDVAYESQDQAVAKSVADHLSTDSSKTLEINFNMQAHTVSGHTFIMNHRDVVRKV</sequence>
<keyword evidence="5" id="KW-1185">Reference proteome</keyword>
<feature type="compositionally biased region" description="Basic and acidic residues" evidence="1">
    <location>
        <begin position="197"/>
        <end position="230"/>
    </location>
</feature>
<feature type="region of interest" description="Disordered" evidence="1">
    <location>
        <begin position="274"/>
        <end position="295"/>
    </location>
</feature>
<dbReference type="PANTHER" id="PTHR24407:SF14">
    <property type="entry name" value="SIR2-LIKE DOMAIN-CONTAINING PROTEIN"/>
    <property type="match status" value="1"/>
</dbReference>
<dbReference type="SUPFAM" id="SSF47986">
    <property type="entry name" value="DEATH domain"/>
    <property type="match status" value="1"/>
</dbReference>
<dbReference type="CDD" id="cd01670">
    <property type="entry name" value="Death"/>
    <property type="match status" value="1"/>
</dbReference>
<dbReference type="PANTHER" id="PTHR24407">
    <property type="entry name" value="PROTEIN KINASE DOMAIN-CONTAINING PROTEIN"/>
    <property type="match status" value="1"/>
</dbReference>
<proteinExistence type="predicted"/>
<dbReference type="OrthoDB" id="120976at2759"/>
<dbReference type="Pfam" id="PF05729">
    <property type="entry name" value="NACHT"/>
    <property type="match status" value="1"/>
</dbReference>
<dbReference type="FunCoup" id="A0A7M7PF52">
    <property type="interactions" value="699"/>
</dbReference>
<dbReference type="GeneID" id="115928173"/>
<dbReference type="Gene3D" id="3.40.50.300">
    <property type="entry name" value="P-loop containing nucleotide triphosphate hydrolases"/>
    <property type="match status" value="1"/>
</dbReference>
<feature type="domain" description="Death" evidence="2">
    <location>
        <begin position="325"/>
        <end position="409"/>
    </location>
</feature>
<evidence type="ECO:0000259" key="2">
    <source>
        <dbReference type="PROSITE" id="PS50017"/>
    </source>
</evidence>
<reference evidence="4" key="2">
    <citation type="submission" date="2021-01" db="UniProtKB">
        <authorList>
            <consortium name="EnsemblMetazoa"/>
        </authorList>
    </citation>
    <scope>IDENTIFICATION</scope>
</reference>
<dbReference type="SUPFAM" id="SSF52540">
    <property type="entry name" value="P-loop containing nucleoside triphosphate hydrolases"/>
    <property type="match status" value="1"/>
</dbReference>
<evidence type="ECO:0000313" key="5">
    <source>
        <dbReference type="Proteomes" id="UP000007110"/>
    </source>
</evidence>
<evidence type="ECO:0000313" key="4">
    <source>
        <dbReference type="EnsemblMetazoa" id="XP_030850921"/>
    </source>
</evidence>
<dbReference type="InterPro" id="IPR007111">
    <property type="entry name" value="NACHT_NTPase"/>
</dbReference>
<dbReference type="Gene3D" id="1.10.533.10">
    <property type="entry name" value="Death Domain, Fas"/>
    <property type="match status" value="1"/>
</dbReference>
<dbReference type="AlphaFoldDB" id="A0A7M7PF52"/>
<feature type="region of interest" description="Disordered" evidence="1">
    <location>
        <begin position="40"/>
        <end position="152"/>
    </location>
</feature>
<dbReference type="InterPro" id="IPR011029">
    <property type="entry name" value="DEATH-like_dom_sf"/>
</dbReference>
<feature type="compositionally biased region" description="Polar residues" evidence="1">
    <location>
        <begin position="53"/>
        <end position="110"/>
    </location>
</feature>
<dbReference type="InterPro" id="IPR000488">
    <property type="entry name" value="Death_dom"/>
</dbReference>
<reference evidence="5" key="1">
    <citation type="submission" date="2015-02" db="EMBL/GenBank/DDBJ databases">
        <title>Genome sequencing for Strongylocentrotus purpuratus.</title>
        <authorList>
            <person name="Murali S."/>
            <person name="Liu Y."/>
            <person name="Vee V."/>
            <person name="English A."/>
            <person name="Wang M."/>
            <person name="Skinner E."/>
            <person name="Han Y."/>
            <person name="Muzny D.M."/>
            <person name="Worley K.C."/>
            <person name="Gibbs R.A."/>
        </authorList>
    </citation>
    <scope>NUCLEOTIDE SEQUENCE</scope>
</reference>
<name>A0A7M7PF52_STRPU</name>
<feature type="domain" description="NACHT" evidence="3">
    <location>
        <begin position="491"/>
        <end position="608"/>
    </location>
</feature>
<feature type="compositionally biased region" description="Polar residues" evidence="1">
    <location>
        <begin position="136"/>
        <end position="146"/>
    </location>
</feature>